<organism evidence="2 3">
    <name type="scientific">Xylaria bambusicola</name>
    <dbReference type="NCBI Taxonomy" id="326684"/>
    <lineage>
        <taxon>Eukaryota</taxon>
        <taxon>Fungi</taxon>
        <taxon>Dikarya</taxon>
        <taxon>Ascomycota</taxon>
        <taxon>Pezizomycotina</taxon>
        <taxon>Sordariomycetes</taxon>
        <taxon>Xylariomycetidae</taxon>
        <taxon>Xylariales</taxon>
        <taxon>Xylariaceae</taxon>
        <taxon>Xylaria</taxon>
    </lineage>
</organism>
<protein>
    <submittedName>
        <fullName evidence="2">Uncharacterized protein</fullName>
    </submittedName>
</protein>
<keyword evidence="3" id="KW-1185">Reference proteome</keyword>
<reference evidence="2 3" key="1">
    <citation type="submission" date="2023-10" db="EMBL/GenBank/DDBJ databases">
        <title>Draft genome sequence of Xylaria bambusicola isolate GMP-LS, the root and basal stem rot pathogen of sugarcane in Indonesia.</title>
        <authorList>
            <person name="Selvaraj P."/>
            <person name="Muralishankar V."/>
            <person name="Muruganantham S."/>
            <person name="Sp S."/>
            <person name="Haryani S."/>
            <person name="Lau K.J.X."/>
            <person name="Naqvi N.I."/>
        </authorList>
    </citation>
    <scope>NUCLEOTIDE SEQUENCE [LARGE SCALE GENOMIC DNA]</scope>
    <source>
        <strain evidence="2">GMP-LS</strain>
    </source>
</reference>
<accession>A0AAN7V0F8</accession>
<dbReference type="EMBL" id="JAWHQM010000114">
    <property type="protein sequence ID" value="KAK5637398.1"/>
    <property type="molecule type" value="Genomic_DNA"/>
</dbReference>
<gene>
    <name evidence="2" type="ORF">RRF57_013109</name>
</gene>
<sequence>MPSWPVHREDPDLELCHDTKIVTSTSHSPEEVTVAVLIYRDSRTVCQHDVHADNVVAHKSILSLKPPKATAERQPSKTDTAIGSED</sequence>
<comment type="caution">
    <text evidence="2">The sequence shown here is derived from an EMBL/GenBank/DDBJ whole genome shotgun (WGS) entry which is preliminary data.</text>
</comment>
<feature type="region of interest" description="Disordered" evidence="1">
    <location>
        <begin position="65"/>
        <end position="86"/>
    </location>
</feature>
<evidence type="ECO:0000256" key="1">
    <source>
        <dbReference type="SAM" id="MobiDB-lite"/>
    </source>
</evidence>
<feature type="compositionally biased region" description="Polar residues" evidence="1">
    <location>
        <begin position="77"/>
        <end position="86"/>
    </location>
</feature>
<name>A0AAN7V0F8_9PEZI</name>
<evidence type="ECO:0000313" key="3">
    <source>
        <dbReference type="Proteomes" id="UP001305414"/>
    </source>
</evidence>
<dbReference type="AlphaFoldDB" id="A0AAN7V0F8"/>
<dbReference type="Proteomes" id="UP001305414">
    <property type="component" value="Unassembled WGS sequence"/>
</dbReference>
<proteinExistence type="predicted"/>
<evidence type="ECO:0000313" key="2">
    <source>
        <dbReference type="EMBL" id="KAK5637398.1"/>
    </source>
</evidence>